<proteinExistence type="predicted"/>
<evidence type="ECO:0008006" key="4">
    <source>
        <dbReference type="Google" id="ProtNLM"/>
    </source>
</evidence>
<dbReference type="AlphaFoldDB" id="A0A7Y0EQR7"/>
<keyword evidence="1" id="KW-0812">Transmembrane</keyword>
<comment type="caution">
    <text evidence="2">The sequence shown here is derived from an EMBL/GenBank/DDBJ whole genome shotgun (WGS) entry which is preliminary data.</text>
</comment>
<accession>A0A7Y0EQR7</accession>
<name>A0A7Y0EQR7_9BIFI</name>
<evidence type="ECO:0000256" key="1">
    <source>
        <dbReference type="SAM" id="Phobius"/>
    </source>
</evidence>
<keyword evidence="3" id="KW-1185">Reference proteome</keyword>
<evidence type="ECO:0000313" key="3">
    <source>
        <dbReference type="Proteomes" id="UP000532194"/>
    </source>
</evidence>
<sequence length="366" mass="37132">MGLRKGRSGRRGKAAGGMRRRGIGLPWLLVVVALAVSLAVGACALWMPDRAPALLSAPREVTSAPASVQDYAGSQQVTVVPALSGDRELSGNASGMVTGDWADDGLVSGRAAYKVNDRAVVALATATPLYRNLAVGDKGDDVLALNNELSRLGYNAVPGSDTYYWATSDGWRQLMVDNGNESDGSLSLSDLLWIPGAQVAVTGWQAVVGANVAAGQSVGQVPGSILSLTIKNGQPSEQDRTLTVFGQTTTLPAGSIGITDAGFLAQVAASDEFKIMPAEALSAGLDASLSLTAPMTVVRVPAAAVFGVDGTRGCVATDDGTVIGVRIIGSQLGASLVEPEGVSADSLTEVGLGSAIANATCPAPGE</sequence>
<reference evidence="2 3" key="1">
    <citation type="submission" date="2020-02" db="EMBL/GenBank/DDBJ databases">
        <title>Characterization of phylogenetic diversity of novel bifidobacterial species isolated in Czech ZOOs.</title>
        <authorList>
            <person name="Lugli G.A."/>
            <person name="Vera N.B."/>
            <person name="Ventura M."/>
        </authorList>
    </citation>
    <scope>NUCLEOTIDE SEQUENCE [LARGE SCALE GENOMIC DNA]</scope>
    <source>
        <strain evidence="2 3">DSM 109957</strain>
    </source>
</reference>
<dbReference type="Proteomes" id="UP000532194">
    <property type="component" value="Unassembled WGS sequence"/>
</dbReference>
<gene>
    <name evidence="2" type="ORF">G1C95_0781</name>
</gene>
<dbReference type="EMBL" id="JAAIII010000002">
    <property type="protein sequence ID" value="NMM93596.1"/>
    <property type="molecule type" value="Genomic_DNA"/>
</dbReference>
<protein>
    <recommendedName>
        <fullName evidence="4">Peptidoglycan-binding domain 1 protein</fullName>
    </recommendedName>
</protein>
<keyword evidence="1" id="KW-0472">Membrane</keyword>
<organism evidence="2 3">
    <name type="scientific">Bifidobacterium oedipodis</name>
    <dbReference type="NCBI Taxonomy" id="2675322"/>
    <lineage>
        <taxon>Bacteria</taxon>
        <taxon>Bacillati</taxon>
        <taxon>Actinomycetota</taxon>
        <taxon>Actinomycetes</taxon>
        <taxon>Bifidobacteriales</taxon>
        <taxon>Bifidobacteriaceae</taxon>
        <taxon>Bifidobacterium</taxon>
    </lineage>
</organism>
<feature type="transmembrane region" description="Helical" evidence="1">
    <location>
        <begin position="21"/>
        <end position="47"/>
    </location>
</feature>
<evidence type="ECO:0000313" key="2">
    <source>
        <dbReference type="EMBL" id="NMM93596.1"/>
    </source>
</evidence>
<keyword evidence="1" id="KW-1133">Transmembrane helix</keyword>